<comment type="caution">
    <text evidence="2">The sequence shown here is derived from an EMBL/GenBank/DDBJ whole genome shotgun (WGS) entry which is preliminary data.</text>
</comment>
<dbReference type="Proteomes" id="UP001516400">
    <property type="component" value="Unassembled WGS sequence"/>
</dbReference>
<keyword evidence="1" id="KW-0812">Transmembrane</keyword>
<keyword evidence="1" id="KW-1133">Transmembrane helix</keyword>
<reference evidence="2 3" key="1">
    <citation type="journal article" date="2021" name="BMC Biol.">
        <title>Horizontally acquired antibacterial genes associated with adaptive radiation of ladybird beetles.</title>
        <authorList>
            <person name="Li H.S."/>
            <person name="Tang X.F."/>
            <person name="Huang Y.H."/>
            <person name="Xu Z.Y."/>
            <person name="Chen M.L."/>
            <person name="Du X.Y."/>
            <person name="Qiu B.Y."/>
            <person name="Chen P.T."/>
            <person name="Zhang W."/>
            <person name="Slipinski A."/>
            <person name="Escalona H.E."/>
            <person name="Waterhouse R.M."/>
            <person name="Zwick A."/>
            <person name="Pang H."/>
        </authorList>
    </citation>
    <scope>NUCLEOTIDE SEQUENCE [LARGE SCALE GENOMIC DNA]</scope>
    <source>
        <strain evidence="2">SYSU2018</strain>
    </source>
</reference>
<name>A0ABD2NX92_9CUCU</name>
<sequence>MKLLRKLKDSYISREISEILPFMHKNSKVFNSLLLSNPGLPEEDDKKMMLLAFLGTMMPSFADDLVLEAACIYGINIVEALQRNPKCVDKFTTCASTINYLIDSLAKRPVKVSKEVLYLLRRVICVQLKHKHEIEKSADMDLTVLLKDSLTQNCRYLSTLPIMLSARVEPLLKLTRKSILTLLYNIFDISECKGAEEIAIKSIQMMITKYEWLAFSSSISSFISVWCSLQLDKNISKTVLNLVISWLKVLMKYPKFLRPMIPYYDIQSFMVRSGHIHHMVGIVIIVFYSISCQFLRI</sequence>
<keyword evidence="3" id="KW-1185">Reference proteome</keyword>
<organism evidence="2 3">
    <name type="scientific">Cryptolaemus montrouzieri</name>
    <dbReference type="NCBI Taxonomy" id="559131"/>
    <lineage>
        <taxon>Eukaryota</taxon>
        <taxon>Metazoa</taxon>
        <taxon>Ecdysozoa</taxon>
        <taxon>Arthropoda</taxon>
        <taxon>Hexapoda</taxon>
        <taxon>Insecta</taxon>
        <taxon>Pterygota</taxon>
        <taxon>Neoptera</taxon>
        <taxon>Endopterygota</taxon>
        <taxon>Coleoptera</taxon>
        <taxon>Polyphaga</taxon>
        <taxon>Cucujiformia</taxon>
        <taxon>Coccinelloidea</taxon>
        <taxon>Coccinellidae</taxon>
        <taxon>Scymninae</taxon>
        <taxon>Scymnini</taxon>
        <taxon>Cryptolaemus</taxon>
    </lineage>
</organism>
<evidence type="ECO:0000313" key="3">
    <source>
        <dbReference type="Proteomes" id="UP001516400"/>
    </source>
</evidence>
<evidence type="ECO:0000313" key="2">
    <source>
        <dbReference type="EMBL" id="KAL3283178.1"/>
    </source>
</evidence>
<gene>
    <name evidence="2" type="ORF">HHI36_006330</name>
</gene>
<proteinExistence type="predicted"/>
<dbReference type="EMBL" id="JABFTP020000144">
    <property type="protein sequence ID" value="KAL3283178.1"/>
    <property type="molecule type" value="Genomic_DNA"/>
</dbReference>
<accession>A0ABD2NX92</accession>
<feature type="transmembrane region" description="Helical" evidence="1">
    <location>
        <begin position="276"/>
        <end position="295"/>
    </location>
</feature>
<evidence type="ECO:0000256" key="1">
    <source>
        <dbReference type="SAM" id="Phobius"/>
    </source>
</evidence>
<dbReference type="AlphaFoldDB" id="A0ABD2NX92"/>
<keyword evidence="1" id="KW-0472">Membrane</keyword>
<protein>
    <submittedName>
        <fullName evidence="2">Uncharacterized protein</fullName>
    </submittedName>
</protein>